<protein>
    <submittedName>
        <fullName evidence="1">Uncharacterized protein</fullName>
    </submittedName>
</protein>
<dbReference type="Proteomes" id="UP000502657">
    <property type="component" value="Chromosome"/>
</dbReference>
<organism evidence="1 2">
    <name type="scientific">Aeromonas media</name>
    <dbReference type="NCBI Taxonomy" id="651"/>
    <lineage>
        <taxon>Bacteria</taxon>
        <taxon>Pseudomonadati</taxon>
        <taxon>Pseudomonadota</taxon>
        <taxon>Gammaproteobacteria</taxon>
        <taxon>Aeromonadales</taxon>
        <taxon>Aeromonadaceae</taxon>
        <taxon>Aeromonas</taxon>
    </lineage>
</organism>
<proteinExistence type="predicted"/>
<accession>A0ABX6NUB3</accession>
<dbReference type="EMBL" id="CP038448">
    <property type="protein sequence ID" value="QJT39978.1"/>
    <property type="molecule type" value="Genomic_DNA"/>
</dbReference>
<sequence>MALLGSAPERKAGHSPLSPVCRKSVWQGGGAIWRDRPLALGVGSGIVLRQQDRFGRRSRRRVRQAGRLLPSARL</sequence>
<evidence type="ECO:0000313" key="1">
    <source>
        <dbReference type="EMBL" id="QJT39978.1"/>
    </source>
</evidence>
<reference evidence="1 2" key="1">
    <citation type="submission" date="2019-03" db="EMBL/GenBank/DDBJ databases">
        <title>Novel transposon Tn6433 accelerates the dissemination of tet(E) in Aeromonas from aerobic biofilm under oxytetracycline stress.</title>
        <authorList>
            <person name="Shi Y."/>
            <person name="Tian Z."/>
            <person name="Zhang Y."/>
            <person name="Zhang H."/>
            <person name="Yang M."/>
        </authorList>
    </citation>
    <scope>NUCLEOTIDE SEQUENCE [LARGE SCALE GENOMIC DNA]</scope>
    <source>
        <strain evidence="1 2">R50-22</strain>
    </source>
</reference>
<evidence type="ECO:0000313" key="2">
    <source>
        <dbReference type="Proteomes" id="UP000502657"/>
    </source>
</evidence>
<name>A0ABX6NUB3_AERME</name>
<gene>
    <name evidence="1" type="ORF">E4188_16755</name>
</gene>
<keyword evidence="2" id="KW-1185">Reference proteome</keyword>